<dbReference type="PANTHER" id="PTHR37042">
    <property type="entry name" value="OUTER MEMBRANE PROTEIN RV1973"/>
    <property type="match status" value="1"/>
</dbReference>
<evidence type="ECO:0000256" key="2">
    <source>
        <dbReference type="ARBA" id="ARBA00023136"/>
    </source>
</evidence>
<reference evidence="6" key="1">
    <citation type="journal article" date="2019" name="Int. J. Syst. Evol. Microbiol.">
        <title>The Global Catalogue of Microorganisms (GCM) 10K type strain sequencing project: providing services to taxonomists for standard genome sequencing and annotation.</title>
        <authorList>
            <consortium name="The Broad Institute Genomics Platform"/>
            <consortium name="The Broad Institute Genome Sequencing Center for Infectious Disease"/>
            <person name="Wu L."/>
            <person name="Ma J."/>
        </authorList>
    </citation>
    <scope>NUCLEOTIDE SEQUENCE [LARGE SCALE GENOMIC DNA]</scope>
    <source>
        <strain evidence="6">CCUG 52478</strain>
    </source>
</reference>
<dbReference type="EMBL" id="JBHTLX010000020">
    <property type="protein sequence ID" value="MFD1248912.1"/>
    <property type="molecule type" value="Genomic_DNA"/>
</dbReference>
<sequence>MTTAVRSTPSLDDEPTEPTEAVASAPPPRTRRPSPRVLAAALVAVLAAAVIGFLAVQLQHSRADVYRLEAAQTTQAQVLERARELAVALTTYDYRDLGAQQRQLAQGSTDAFQQKFAETNKTLGPMFTQLEASAKGTVVDAAVQQVRGDLATALVFVDQEASSKQSAKPTTQASRLRLHLVRHGDTWLLDSVDLL</sequence>
<dbReference type="Proteomes" id="UP001597229">
    <property type="component" value="Unassembled WGS sequence"/>
</dbReference>
<feature type="compositionally biased region" description="Polar residues" evidence="3">
    <location>
        <begin position="1"/>
        <end position="10"/>
    </location>
</feature>
<dbReference type="PANTHER" id="PTHR37042:SF4">
    <property type="entry name" value="OUTER MEMBRANE PROTEIN RV1973"/>
    <property type="match status" value="1"/>
</dbReference>
<evidence type="ECO:0000256" key="3">
    <source>
        <dbReference type="SAM" id="MobiDB-lite"/>
    </source>
</evidence>
<evidence type="ECO:0000256" key="4">
    <source>
        <dbReference type="SAM" id="Phobius"/>
    </source>
</evidence>
<comment type="caution">
    <text evidence="5">The sequence shown here is derived from an EMBL/GenBank/DDBJ whole genome shotgun (WGS) entry which is preliminary data.</text>
</comment>
<accession>A0ABW3W3V8</accession>
<evidence type="ECO:0008006" key="7">
    <source>
        <dbReference type="Google" id="ProtNLM"/>
    </source>
</evidence>
<keyword evidence="2 4" id="KW-0472">Membrane</keyword>
<evidence type="ECO:0000256" key="1">
    <source>
        <dbReference type="ARBA" id="ARBA00004370"/>
    </source>
</evidence>
<feature type="region of interest" description="Disordered" evidence="3">
    <location>
        <begin position="1"/>
        <end position="33"/>
    </location>
</feature>
<keyword evidence="4" id="KW-0812">Transmembrane</keyword>
<evidence type="ECO:0000313" key="6">
    <source>
        <dbReference type="Proteomes" id="UP001597229"/>
    </source>
</evidence>
<protein>
    <recommendedName>
        <fullName evidence="7">Mce-associated membrane protein</fullName>
    </recommendedName>
</protein>
<feature type="transmembrane region" description="Helical" evidence="4">
    <location>
        <begin position="37"/>
        <end position="58"/>
    </location>
</feature>
<dbReference type="RefSeq" id="WP_367917226.1">
    <property type="nucleotide sequence ID" value="NZ_BAABAC010000003.1"/>
</dbReference>
<keyword evidence="4" id="KW-1133">Transmembrane helix</keyword>
<gene>
    <name evidence="5" type="ORF">ACFQ3F_14020</name>
</gene>
<proteinExistence type="predicted"/>
<evidence type="ECO:0000313" key="5">
    <source>
        <dbReference type="EMBL" id="MFD1248912.1"/>
    </source>
</evidence>
<comment type="subcellular location">
    <subcellularLocation>
        <location evidence="1">Membrane</location>
    </subcellularLocation>
</comment>
<organism evidence="5 6">
    <name type="scientific">Nocardioides ginsengisoli</name>
    <dbReference type="NCBI Taxonomy" id="363868"/>
    <lineage>
        <taxon>Bacteria</taxon>
        <taxon>Bacillati</taxon>
        <taxon>Actinomycetota</taxon>
        <taxon>Actinomycetes</taxon>
        <taxon>Propionibacteriales</taxon>
        <taxon>Nocardioidaceae</taxon>
        <taxon>Nocardioides</taxon>
    </lineage>
</organism>
<keyword evidence="6" id="KW-1185">Reference proteome</keyword>
<name>A0ABW3W3V8_9ACTN</name>